<reference evidence="4 5" key="1">
    <citation type="submission" date="2016-11" db="EMBL/GenBank/DDBJ databases">
        <title>Whole Genome Sequencing of Mucilaginibacter polytrichastri RG4-7(T) isolated from the moss sample.</title>
        <authorList>
            <person name="Li Y."/>
        </authorList>
    </citation>
    <scope>NUCLEOTIDE SEQUENCE [LARGE SCALE GENOMIC DNA]</scope>
    <source>
        <strain evidence="4 5">RG4-7</strain>
    </source>
</reference>
<dbReference type="Proteomes" id="UP000186720">
    <property type="component" value="Unassembled WGS sequence"/>
</dbReference>
<keyword evidence="2" id="KW-0560">Oxidoreductase</keyword>
<dbReference type="Gene3D" id="3.40.50.720">
    <property type="entry name" value="NAD(P)-binding Rossmann-like Domain"/>
    <property type="match status" value="1"/>
</dbReference>
<dbReference type="PROSITE" id="PS00061">
    <property type="entry name" value="ADH_SHORT"/>
    <property type="match status" value="1"/>
</dbReference>
<dbReference type="PRINTS" id="PR00080">
    <property type="entry name" value="SDRFAMILY"/>
</dbReference>
<evidence type="ECO:0000256" key="1">
    <source>
        <dbReference type="ARBA" id="ARBA00006484"/>
    </source>
</evidence>
<dbReference type="Pfam" id="PF00106">
    <property type="entry name" value="adh_short"/>
    <property type="match status" value="1"/>
</dbReference>
<evidence type="ECO:0000313" key="4">
    <source>
        <dbReference type="EMBL" id="OKS86704.1"/>
    </source>
</evidence>
<organism evidence="4 5">
    <name type="scientific">Mucilaginibacter polytrichastri</name>
    <dbReference type="NCBI Taxonomy" id="1302689"/>
    <lineage>
        <taxon>Bacteria</taxon>
        <taxon>Pseudomonadati</taxon>
        <taxon>Bacteroidota</taxon>
        <taxon>Sphingobacteriia</taxon>
        <taxon>Sphingobacteriales</taxon>
        <taxon>Sphingobacteriaceae</taxon>
        <taxon>Mucilaginibacter</taxon>
    </lineage>
</organism>
<evidence type="ECO:0000256" key="2">
    <source>
        <dbReference type="ARBA" id="ARBA00023002"/>
    </source>
</evidence>
<dbReference type="NCBIfam" id="NF006114">
    <property type="entry name" value="PRK08263.1"/>
    <property type="match status" value="1"/>
</dbReference>
<evidence type="ECO:0000313" key="5">
    <source>
        <dbReference type="Proteomes" id="UP000186720"/>
    </source>
</evidence>
<gene>
    <name evidence="4" type="ORF">RG47T_2161</name>
</gene>
<name>A0A1Q5ZY52_9SPHI</name>
<protein>
    <submittedName>
        <fullName evidence="4">Uncharacterized protein</fullName>
    </submittedName>
</protein>
<dbReference type="InterPro" id="IPR036291">
    <property type="entry name" value="NAD(P)-bd_dom_sf"/>
</dbReference>
<dbReference type="STRING" id="1302689.RG47T_2161"/>
<dbReference type="SUPFAM" id="SSF51735">
    <property type="entry name" value="NAD(P)-binding Rossmann-fold domains"/>
    <property type="match status" value="1"/>
</dbReference>
<dbReference type="GO" id="GO:0016491">
    <property type="term" value="F:oxidoreductase activity"/>
    <property type="evidence" value="ECO:0007669"/>
    <property type="project" value="UniProtKB-KW"/>
</dbReference>
<dbReference type="EMBL" id="MPPL01000001">
    <property type="protein sequence ID" value="OKS86704.1"/>
    <property type="molecule type" value="Genomic_DNA"/>
</dbReference>
<proteinExistence type="inferred from homology"/>
<comment type="caution">
    <text evidence="4">The sequence shown here is derived from an EMBL/GenBank/DDBJ whole genome shotgun (WGS) entry which is preliminary data.</text>
</comment>
<dbReference type="PANTHER" id="PTHR43976:SF16">
    <property type="entry name" value="SHORT-CHAIN DEHYDROGENASE_REDUCTASE FAMILY PROTEIN"/>
    <property type="match status" value="1"/>
</dbReference>
<comment type="similarity">
    <text evidence="1 3">Belongs to the short-chain dehydrogenases/reductases (SDR) family.</text>
</comment>
<dbReference type="RefSeq" id="WP_074489378.1">
    <property type="nucleotide sequence ID" value="NZ_FPAM01000004.1"/>
</dbReference>
<dbReference type="InterPro" id="IPR020904">
    <property type="entry name" value="Sc_DH/Rdtase_CS"/>
</dbReference>
<dbReference type="PANTHER" id="PTHR43976">
    <property type="entry name" value="SHORT CHAIN DEHYDROGENASE"/>
    <property type="match status" value="1"/>
</dbReference>
<dbReference type="AlphaFoldDB" id="A0A1Q5ZY52"/>
<dbReference type="OrthoDB" id="1235794at2"/>
<dbReference type="CDD" id="cd05374">
    <property type="entry name" value="17beta-HSD-like_SDR_c"/>
    <property type="match status" value="1"/>
</dbReference>
<dbReference type="PRINTS" id="PR00081">
    <property type="entry name" value="GDHRDH"/>
</dbReference>
<dbReference type="InterPro" id="IPR002347">
    <property type="entry name" value="SDR_fam"/>
</dbReference>
<evidence type="ECO:0000256" key="3">
    <source>
        <dbReference type="RuleBase" id="RU000363"/>
    </source>
</evidence>
<accession>A0A1Q5ZY52</accession>
<sequence length="278" mass="30287">MSKIIFITGASKGFGKRWAEAFLKRGDKVIATARNIEALRELVEKYGDAVLPLQLDVTDREACFTAVAKGKANFGRIDVLINNAGFGLFGAIEEATEAQVRSLMDANFFGLLWLTQAIIPVMREQQNGHIIQISSYLGLVTLPMLGIYNATKFAVEGLSESLSSQVKGFGIKVTLIEPNGFLTDWAGSSAETTTPIAVYDGLRQASKERAETPGYKGDPDATVKPMLLIIDHPNPPLRLLMGKIAYPAVKENYEQRLASFAAWKDVSDAAHGSFSMPE</sequence>
<keyword evidence="5" id="KW-1185">Reference proteome</keyword>
<dbReference type="InterPro" id="IPR051911">
    <property type="entry name" value="SDR_oxidoreductase"/>
</dbReference>